<dbReference type="AlphaFoldDB" id="A0A4V6HS10"/>
<evidence type="ECO:0000256" key="4">
    <source>
        <dbReference type="ARBA" id="ARBA00022432"/>
    </source>
</evidence>
<dbReference type="NCBIfam" id="TIGR00719">
    <property type="entry name" value="sda_beta"/>
    <property type="match status" value="1"/>
</dbReference>
<comment type="caution">
    <text evidence="14">The sequence shown here is derived from an EMBL/GenBank/DDBJ whole genome shotgun (WGS) entry which is preliminary data.</text>
</comment>
<dbReference type="InterPro" id="IPR045865">
    <property type="entry name" value="ACT-like_dom_sf"/>
</dbReference>
<comment type="pathway">
    <text evidence="2 11">Carbohydrate biosynthesis; gluconeogenesis.</text>
</comment>
<evidence type="ECO:0000313" key="14">
    <source>
        <dbReference type="EMBL" id="TLD01138.1"/>
    </source>
</evidence>
<dbReference type="STRING" id="180332.GCA_000797495_04865"/>
<dbReference type="InterPro" id="IPR029009">
    <property type="entry name" value="ASB_dom_sf"/>
</dbReference>
<dbReference type="FunFam" id="3.30.70.260:FF:000008">
    <property type="entry name" value="D-3-phosphoglycerate dehydrogenase, chloroplastic"/>
    <property type="match status" value="1"/>
</dbReference>
<accession>A0A4V6HS10</accession>
<evidence type="ECO:0000256" key="8">
    <source>
        <dbReference type="ARBA" id="ARBA00023014"/>
    </source>
</evidence>
<evidence type="ECO:0000256" key="5">
    <source>
        <dbReference type="ARBA" id="ARBA00022485"/>
    </source>
</evidence>
<keyword evidence="9 11" id="KW-0456">Lyase</keyword>
<dbReference type="GO" id="GO:0046872">
    <property type="term" value="F:metal ion binding"/>
    <property type="evidence" value="ECO:0007669"/>
    <property type="project" value="UniProtKB-UniRule"/>
</dbReference>
<dbReference type="PANTHER" id="PTHR30182:SF12">
    <property type="entry name" value="L-SERINE DEHYDRATASE, BETA CHAIN-RELATED"/>
    <property type="match status" value="1"/>
</dbReference>
<dbReference type="GO" id="GO:0051539">
    <property type="term" value="F:4 iron, 4 sulfur cluster binding"/>
    <property type="evidence" value="ECO:0007669"/>
    <property type="project" value="UniProtKB-UniRule"/>
</dbReference>
<dbReference type="Gene3D" id="3.30.70.260">
    <property type="match status" value="1"/>
</dbReference>
<sequence length="222" mass="24092">MNIFDILGPVMVGPSSSHTAGAVRIGLMGRKLLGCMPLKARICMHGSFAATGVGHGTDKAIVAGLLGMEPDDVRIPESFKMAGEKGLEFTFEETTLKGAHPNSVQMVLEDGQHRKLTVQASSLGGGRIMLNKINDVEVNCTCENPTLIIHNMDQPGYVAEVASMLFQKSVNVANMSLHRKKRGGYAVMIIETDQKIPKESIEWLEQKEGILKVTYIDIGGNR</sequence>
<dbReference type="UniPathway" id="UPA00138"/>
<proteinExistence type="inferred from homology"/>
<keyword evidence="6 11" id="KW-0479">Metal-binding</keyword>
<dbReference type="Pfam" id="PF01842">
    <property type="entry name" value="ACT"/>
    <property type="match status" value="1"/>
</dbReference>
<dbReference type="CDD" id="cd04903">
    <property type="entry name" value="ACT_LSD"/>
    <property type="match status" value="1"/>
</dbReference>
<feature type="domain" description="ACT" evidence="13">
    <location>
        <begin position="146"/>
        <end position="218"/>
    </location>
</feature>
<dbReference type="Gene3D" id="3.30.1330.90">
    <property type="entry name" value="D-3-phosphoglycerate dehydrogenase, domain 3"/>
    <property type="match status" value="1"/>
</dbReference>
<protein>
    <recommendedName>
        <fullName evidence="11">L-serine deaminase</fullName>
    </recommendedName>
</protein>
<evidence type="ECO:0000256" key="10">
    <source>
        <dbReference type="ARBA" id="ARBA00049406"/>
    </source>
</evidence>
<evidence type="ECO:0000256" key="12">
    <source>
        <dbReference type="RuleBase" id="RU366059"/>
    </source>
</evidence>
<reference evidence="14 15" key="1">
    <citation type="journal article" date="2019" name="Anaerobe">
        <title>Detection of Robinsoniella peoriensis in multiple bone samples of a trauma patient.</title>
        <authorList>
            <person name="Schrottner P."/>
            <person name="Hartwich K."/>
            <person name="Bunk B."/>
            <person name="Schober I."/>
            <person name="Helbig S."/>
            <person name="Rudolph W.W."/>
            <person name="Gunzer F."/>
        </authorList>
    </citation>
    <scope>NUCLEOTIDE SEQUENCE [LARGE SCALE GENOMIC DNA]</scope>
    <source>
        <strain evidence="14 15">DSM 106044</strain>
    </source>
</reference>
<dbReference type="PIRSF" id="PIRSF036692">
    <property type="entry name" value="SDH_B"/>
    <property type="match status" value="1"/>
</dbReference>
<dbReference type="OrthoDB" id="9813137at2"/>
<evidence type="ECO:0000256" key="7">
    <source>
        <dbReference type="ARBA" id="ARBA00023004"/>
    </source>
</evidence>
<dbReference type="SUPFAM" id="SSF143548">
    <property type="entry name" value="Serine metabolism enzymes domain"/>
    <property type="match status" value="1"/>
</dbReference>
<dbReference type="InterPro" id="IPR004643">
    <property type="entry name" value="Fe-S_L-Ser_bsu"/>
</dbReference>
<evidence type="ECO:0000256" key="2">
    <source>
        <dbReference type="ARBA" id="ARBA00004742"/>
    </source>
</evidence>
<evidence type="ECO:0000259" key="13">
    <source>
        <dbReference type="PROSITE" id="PS51671"/>
    </source>
</evidence>
<dbReference type="InterPro" id="IPR051318">
    <property type="entry name" value="Fe-S_L-Ser"/>
</dbReference>
<name>A0A4V6HS10_9FIRM</name>
<dbReference type="GO" id="GO:0006094">
    <property type="term" value="P:gluconeogenesis"/>
    <property type="evidence" value="ECO:0007669"/>
    <property type="project" value="UniProtKB-UniRule"/>
</dbReference>
<dbReference type="Pfam" id="PF03315">
    <property type="entry name" value="SDH_beta"/>
    <property type="match status" value="1"/>
</dbReference>
<evidence type="ECO:0000256" key="1">
    <source>
        <dbReference type="ARBA" id="ARBA00001966"/>
    </source>
</evidence>
<dbReference type="PROSITE" id="PS51671">
    <property type="entry name" value="ACT"/>
    <property type="match status" value="1"/>
</dbReference>
<comment type="cofactor">
    <cofactor evidence="1 12">
        <name>[4Fe-4S] cluster</name>
        <dbReference type="ChEBI" id="CHEBI:49883"/>
    </cofactor>
</comment>
<keyword evidence="4 11" id="KW-0312">Gluconeogenesis</keyword>
<comment type="similarity">
    <text evidence="3 11 12">Belongs to the iron-sulfur dependent L-serine dehydratase family.</text>
</comment>
<keyword evidence="5 11" id="KW-0004">4Fe-4S</keyword>
<evidence type="ECO:0000256" key="11">
    <source>
        <dbReference type="PIRNR" id="PIRNR036692"/>
    </source>
</evidence>
<organism evidence="14 15">
    <name type="scientific">Robinsoniella peoriensis</name>
    <dbReference type="NCBI Taxonomy" id="180332"/>
    <lineage>
        <taxon>Bacteria</taxon>
        <taxon>Bacillati</taxon>
        <taxon>Bacillota</taxon>
        <taxon>Clostridia</taxon>
        <taxon>Lachnospirales</taxon>
        <taxon>Lachnospiraceae</taxon>
        <taxon>Robinsoniella</taxon>
    </lineage>
</organism>
<evidence type="ECO:0000256" key="3">
    <source>
        <dbReference type="ARBA" id="ARBA00008636"/>
    </source>
</evidence>
<keyword evidence="7 11" id="KW-0408">Iron</keyword>
<dbReference type="InterPro" id="IPR005131">
    <property type="entry name" value="Ser_deHydtase_bsu"/>
</dbReference>
<dbReference type="SUPFAM" id="SSF55021">
    <property type="entry name" value="ACT-like"/>
    <property type="match status" value="1"/>
</dbReference>
<dbReference type="PANTHER" id="PTHR30182">
    <property type="entry name" value="L-SERINE DEHYDRATASE"/>
    <property type="match status" value="1"/>
</dbReference>
<keyword evidence="8 11" id="KW-0411">Iron-sulfur</keyword>
<evidence type="ECO:0000313" key="15">
    <source>
        <dbReference type="Proteomes" id="UP000306509"/>
    </source>
</evidence>
<gene>
    <name evidence="14" type="primary">sdhB</name>
    <name evidence="14" type="ORF">DSM106044_01929</name>
</gene>
<dbReference type="EMBL" id="QGQD01000043">
    <property type="protein sequence ID" value="TLD01138.1"/>
    <property type="molecule type" value="Genomic_DNA"/>
</dbReference>
<keyword evidence="15" id="KW-1185">Reference proteome</keyword>
<evidence type="ECO:0000256" key="6">
    <source>
        <dbReference type="ARBA" id="ARBA00022723"/>
    </source>
</evidence>
<dbReference type="InterPro" id="IPR002912">
    <property type="entry name" value="ACT_dom"/>
</dbReference>
<comment type="catalytic activity">
    <reaction evidence="10 11 12">
        <text>L-serine = pyruvate + NH4(+)</text>
        <dbReference type="Rhea" id="RHEA:19169"/>
        <dbReference type="ChEBI" id="CHEBI:15361"/>
        <dbReference type="ChEBI" id="CHEBI:28938"/>
        <dbReference type="ChEBI" id="CHEBI:33384"/>
        <dbReference type="EC" id="4.3.1.17"/>
    </reaction>
</comment>
<dbReference type="GO" id="GO:0003941">
    <property type="term" value="F:L-serine ammonia-lyase activity"/>
    <property type="evidence" value="ECO:0007669"/>
    <property type="project" value="UniProtKB-UniRule"/>
</dbReference>
<evidence type="ECO:0000256" key="9">
    <source>
        <dbReference type="ARBA" id="ARBA00023239"/>
    </source>
</evidence>
<dbReference type="Proteomes" id="UP000306509">
    <property type="component" value="Unassembled WGS sequence"/>
</dbReference>
<dbReference type="RefSeq" id="WP_027296061.1">
    <property type="nucleotide sequence ID" value="NZ_CABMJZ010000021.1"/>
</dbReference>